<dbReference type="EMBL" id="QQZK01000025">
    <property type="protein sequence ID" value="KAF5103205.1"/>
    <property type="molecule type" value="Genomic_DNA"/>
</dbReference>
<reference evidence="2" key="1">
    <citation type="journal article" date="2020" name="Front. Microbiol.">
        <title>Phenotypic and Genetic Characterization of the Cheese Ripening Yeast Geotrichum candidum.</title>
        <authorList>
            <person name="Perkins V."/>
            <person name="Vignola S."/>
            <person name="Lessard M.H."/>
            <person name="Plante P.L."/>
            <person name="Corbeil J."/>
            <person name="Dugat-Bony E."/>
            <person name="Frenette M."/>
            <person name="Labrie S."/>
        </authorList>
    </citation>
    <scope>NUCLEOTIDE SEQUENCE</scope>
    <source>
        <strain evidence="2">LMA-70</strain>
    </source>
</reference>
<feature type="domain" description="CTLH" evidence="1">
    <location>
        <begin position="107"/>
        <end position="164"/>
    </location>
</feature>
<sequence>MASSYVPHQSVVVPDSYWNTIVDEMDVGFQDLNAIIMNYLVVEGYDKAAQAFSRESKTSLDQAGLGEPDEDMLDVPADPAAASSLDPAGSTSVEAALMDTTPAIFKSARDRMEIKSLIYWGEIERAIERINDIDPYFLDTYKDLHFELLRLELVELIRACNFPTTLAAGNSATADVQPGDIEPALEFATNHLARRAMAAGKPEFLAELERTMALLCFPPQERLPVELAYLLDPGLRKRVADEVNTLLLEKQGIPGEPKLANLMRLWAWSEKMMEQANIEVPIFEELDGGTK</sequence>
<gene>
    <name evidence="2" type="ORF">DV451_001648</name>
</gene>
<evidence type="ECO:0000313" key="3">
    <source>
        <dbReference type="Proteomes" id="UP000750522"/>
    </source>
</evidence>
<reference evidence="2" key="2">
    <citation type="submission" date="2020-01" db="EMBL/GenBank/DDBJ databases">
        <authorList>
            <person name="Perkins V."/>
            <person name="Lessard M.-H."/>
            <person name="Dugat-Bony E."/>
            <person name="Frenette M."/>
            <person name="Labrie S."/>
        </authorList>
    </citation>
    <scope>NUCLEOTIDE SEQUENCE</scope>
    <source>
        <strain evidence="2">LMA-70</strain>
    </source>
</reference>
<dbReference type="Proteomes" id="UP000750522">
    <property type="component" value="Unassembled WGS sequence"/>
</dbReference>
<accession>A0A9P5G7E2</accession>
<dbReference type="Pfam" id="PF10607">
    <property type="entry name" value="CTLH"/>
    <property type="match status" value="1"/>
</dbReference>
<evidence type="ECO:0000259" key="1">
    <source>
        <dbReference type="PROSITE" id="PS50897"/>
    </source>
</evidence>
<dbReference type="SMART" id="SM00667">
    <property type="entry name" value="LisH"/>
    <property type="match status" value="1"/>
</dbReference>
<dbReference type="InterPro" id="IPR006595">
    <property type="entry name" value="CTLH_C"/>
</dbReference>
<dbReference type="Pfam" id="PF08513">
    <property type="entry name" value="LisH"/>
    <property type="match status" value="1"/>
</dbReference>
<dbReference type="InterPro" id="IPR050618">
    <property type="entry name" value="Ubq-SigPath_Reg"/>
</dbReference>
<protein>
    <recommendedName>
        <fullName evidence="1">CTLH domain-containing protein</fullName>
    </recommendedName>
</protein>
<dbReference type="PROSITE" id="PS50896">
    <property type="entry name" value="LISH"/>
    <property type="match status" value="1"/>
</dbReference>
<proteinExistence type="predicted"/>
<dbReference type="PANTHER" id="PTHR12864">
    <property type="entry name" value="RAN BINDING PROTEIN 9-RELATED"/>
    <property type="match status" value="1"/>
</dbReference>
<dbReference type="InterPro" id="IPR024964">
    <property type="entry name" value="CTLH/CRA"/>
</dbReference>
<dbReference type="InterPro" id="IPR006594">
    <property type="entry name" value="LisH"/>
</dbReference>
<evidence type="ECO:0000313" key="2">
    <source>
        <dbReference type="EMBL" id="KAF5103205.1"/>
    </source>
</evidence>
<dbReference type="SMART" id="SM00757">
    <property type="entry name" value="CRA"/>
    <property type="match status" value="1"/>
</dbReference>
<comment type="caution">
    <text evidence="2">The sequence shown here is derived from an EMBL/GenBank/DDBJ whole genome shotgun (WGS) entry which is preliminary data.</text>
</comment>
<organism evidence="2 3">
    <name type="scientific">Geotrichum candidum</name>
    <name type="common">Oospora lactis</name>
    <name type="synonym">Dipodascus geotrichum</name>
    <dbReference type="NCBI Taxonomy" id="1173061"/>
    <lineage>
        <taxon>Eukaryota</taxon>
        <taxon>Fungi</taxon>
        <taxon>Dikarya</taxon>
        <taxon>Ascomycota</taxon>
        <taxon>Saccharomycotina</taxon>
        <taxon>Dipodascomycetes</taxon>
        <taxon>Dipodascales</taxon>
        <taxon>Dipodascaceae</taxon>
        <taxon>Geotrichum</taxon>
    </lineage>
</organism>
<name>A0A9P5G7E2_GEOCN</name>
<dbReference type="InterPro" id="IPR013144">
    <property type="entry name" value="CRA_dom"/>
</dbReference>
<dbReference type="PROSITE" id="PS50897">
    <property type="entry name" value="CTLH"/>
    <property type="match status" value="1"/>
</dbReference>
<dbReference type="SMART" id="SM00668">
    <property type="entry name" value="CTLH"/>
    <property type="match status" value="1"/>
</dbReference>
<dbReference type="AlphaFoldDB" id="A0A9P5G7E2"/>